<dbReference type="AlphaFoldDB" id="A0A843VUR2"/>
<reference evidence="2" key="1">
    <citation type="submission" date="2017-07" db="EMBL/GenBank/DDBJ databases">
        <title>Taro Niue Genome Assembly and Annotation.</title>
        <authorList>
            <person name="Atibalentja N."/>
            <person name="Keating K."/>
            <person name="Fields C.J."/>
        </authorList>
    </citation>
    <scope>NUCLEOTIDE SEQUENCE</scope>
    <source>
        <strain evidence="2">Niue_2</strain>
        <tissue evidence="2">Leaf</tissue>
    </source>
</reference>
<dbReference type="EMBL" id="NMUH01001731">
    <property type="protein sequence ID" value="MQL94929.1"/>
    <property type="molecule type" value="Genomic_DNA"/>
</dbReference>
<organism evidence="2 3">
    <name type="scientific">Colocasia esculenta</name>
    <name type="common">Wild taro</name>
    <name type="synonym">Arum esculentum</name>
    <dbReference type="NCBI Taxonomy" id="4460"/>
    <lineage>
        <taxon>Eukaryota</taxon>
        <taxon>Viridiplantae</taxon>
        <taxon>Streptophyta</taxon>
        <taxon>Embryophyta</taxon>
        <taxon>Tracheophyta</taxon>
        <taxon>Spermatophyta</taxon>
        <taxon>Magnoliopsida</taxon>
        <taxon>Liliopsida</taxon>
        <taxon>Araceae</taxon>
        <taxon>Aroideae</taxon>
        <taxon>Colocasieae</taxon>
        <taxon>Colocasia</taxon>
    </lineage>
</organism>
<evidence type="ECO:0000313" key="2">
    <source>
        <dbReference type="EMBL" id="MQL94929.1"/>
    </source>
</evidence>
<sequence>MVITMCLVCSSKVCLVCSSKDIKVGQGPSPPIGFQSEGRPS</sequence>
<feature type="region of interest" description="Disordered" evidence="1">
    <location>
        <begin position="22"/>
        <end position="41"/>
    </location>
</feature>
<protein>
    <submittedName>
        <fullName evidence="2">Uncharacterized protein</fullName>
    </submittedName>
</protein>
<name>A0A843VUR2_COLES</name>
<keyword evidence="3" id="KW-1185">Reference proteome</keyword>
<evidence type="ECO:0000313" key="3">
    <source>
        <dbReference type="Proteomes" id="UP000652761"/>
    </source>
</evidence>
<evidence type="ECO:0000256" key="1">
    <source>
        <dbReference type="SAM" id="MobiDB-lite"/>
    </source>
</evidence>
<proteinExistence type="predicted"/>
<comment type="caution">
    <text evidence="2">The sequence shown here is derived from an EMBL/GenBank/DDBJ whole genome shotgun (WGS) entry which is preliminary data.</text>
</comment>
<accession>A0A843VUR2</accession>
<gene>
    <name evidence="2" type="ORF">Taro_027593</name>
</gene>
<dbReference type="Proteomes" id="UP000652761">
    <property type="component" value="Unassembled WGS sequence"/>
</dbReference>